<dbReference type="InterPro" id="IPR016047">
    <property type="entry name" value="M23ase_b-sheet_dom"/>
</dbReference>
<keyword evidence="1" id="KW-1133">Transmembrane helix</keyword>
<evidence type="ECO:0000259" key="2">
    <source>
        <dbReference type="Pfam" id="PF01551"/>
    </source>
</evidence>
<dbReference type="Gene3D" id="2.70.70.10">
    <property type="entry name" value="Glucose Permease (Domain IIA)"/>
    <property type="match status" value="1"/>
</dbReference>
<evidence type="ECO:0000256" key="1">
    <source>
        <dbReference type="SAM" id="Phobius"/>
    </source>
</evidence>
<sequence length="572" mass="63359">MDIKQLSKKAARYVGDLLLRKLLIAIAPYVLIFVGIFILGAIAFYSIFEMPKEALTGTTTDPLQAFFYGTKEEQEDVFPKYQEVASKWNEGLNAFQLAQVDPYSLPYGWLAIVDRTLQDPFFLQTYSDPEVVYKELVLKPDETFEEVKPVFTWENRQQKTVQQVCVRKSGGTNANGKKSYVIQTTTTIVTKELLMKARTMQNEYVYSYVPTVSSSKKSSKCGTLTTTIYWFAVSDVQTTLEDWQPLRELLVQHKVSDKDQDFLMDYWKEYLVDDDIEGGFLPDDSWVPSGGSLTWPVPSSHRITSSFGVRVHPVTGETKMHNGIDIGIPEGTPVVAAGTGTVVYAAPMGTAGNAIIIKHEGGVETRYYHLLKINVQSGQTVEAGQQIALSGTTGRSTGPHLHFEVRVNGNPVDPISYFGGGGSDPLKYRPLNIMAIQLWLQSRNSALANAPTLRMIDAAGKATNVDPHLLIAITGAEQSFVPASHPQAAQIIRNPWNVFGFWSKGKGATLTTGESARIAAKTIVKLSKGRPANVNPIQWLSSRDNPSGYYAGDGDNWFKNVSIFYDQLSQLR</sequence>
<accession>A0ABU1IW61</accession>
<dbReference type="InterPro" id="IPR011055">
    <property type="entry name" value="Dup_hybrid_motif"/>
</dbReference>
<gene>
    <name evidence="3" type="ORF">JOC58_001343</name>
</gene>
<name>A0ABU1IW61_9BACL</name>
<dbReference type="PANTHER" id="PTHR21666">
    <property type="entry name" value="PEPTIDASE-RELATED"/>
    <property type="match status" value="1"/>
</dbReference>
<keyword evidence="1" id="KW-0812">Transmembrane</keyword>
<dbReference type="RefSeq" id="WP_188773642.1">
    <property type="nucleotide sequence ID" value="NZ_BMMB01000001.1"/>
</dbReference>
<keyword evidence="1" id="KW-0472">Membrane</keyword>
<evidence type="ECO:0000313" key="4">
    <source>
        <dbReference type="Proteomes" id="UP001185028"/>
    </source>
</evidence>
<protein>
    <recommendedName>
        <fullName evidence="2">M23ase beta-sheet core domain-containing protein</fullName>
    </recommendedName>
</protein>
<feature type="domain" description="M23ase beta-sheet core" evidence="2">
    <location>
        <begin position="319"/>
        <end position="414"/>
    </location>
</feature>
<comment type="caution">
    <text evidence="3">The sequence shown here is derived from an EMBL/GenBank/DDBJ whole genome shotgun (WGS) entry which is preliminary data.</text>
</comment>
<dbReference type="Pfam" id="PF01551">
    <property type="entry name" value="Peptidase_M23"/>
    <property type="match status" value="1"/>
</dbReference>
<organism evidence="3 4">
    <name type="scientific">Paenibacillus hunanensis</name>
    <dbReference type="NCBI Taxonomy" id="539262"/>
    <lineage>
        <taxon>Bacteria</taxon>
        <taxon>Bacillati</taxon>
        <taxon>Bacillota</taxon>
        <taxon>Bacilli</taxon>
        <taxon>Bacillales</taxon>
        <taxon>Paenibacillaceae</taxon>
        <taxon>Paenibacillus</taxon>
    </lineage>
</organism>
<dbReference type="Proteomes" id="UP001185028">
    <property type="component" value="Unassembled WGS sequence"/>
</dbReference>
<reference evidence="3 4" key="1">
    <citation type="submission" date="2023-07" db="EMBL/GenBank/DDBJ databases">
        <title>Genomic Encyclopedia of Type Strains, Phase IV (KMG-IV): sequencing the most valuable type-strain genomes for metagenomic binning, comparative biology and taxonomic classification.</title>
        <authorList>
            <person name="Goeker M."/>
        </authorList>
    </citation>
    <scope>NUCLEOTIDE SEQUENCE [LARGE SCALE GENOMIC DNA]</scope>
    <source>
        <strain evidence="3 4">DSM 22170</strain>
    </source>
</reference>
<keyword evidence="4" id="KW-1185">Reference proteome</keyword>
<dbReference type="InterPro" id="IPR050570">
    <property type="entry name" value="Cell_wall_metabolism_enzyme"/>
</dbReference>
<dbReference type="EMBL" id="JAVDQH010000004">
    <property type="protein sequence ID" value="MDR6243456.1"/>
    <property type="molecule type" value="Genomic_DNA"/>
</dbReference>
<proteinExistence type="predicted"/>
<dbReference type="SUPFAM" id="SSF51261">
    <property type="entry name" value="Duplicated hybrid motif"/>
    <property type="match status" value="1"/>
</dbReference>
<dbReference type="CDD" id="cd12797">
    <property type="entry name" value="M23_peptidase"/>
    <property type="match status" value="1"/>
</dbReference>
<feature type="transmembrane region" description="Helical" evidence="1">
    <location>
        <begin position="21"/>
        <end position="48"/>
    </location>
</feature>
<evidence type="ECO:0000313" key="3">
    <source>
        <dbReference type="EMBL" id="MDR6243456.1"/>
    </source>
</evidence>
<dbReference type="PANTHER" id="PTHR21666:SF270">
    <property type="entry name" value="MUREIN HYDROLASE ACTIVATOR ENVC"/>
    <property type="match status" value="1"/>
</dbReference>